<dbReference type="STRING" id="52247.A0A4T0X5Y9"/>
<name>A0A4T0X5Y9_9ASCO</name>
<evidence type="ECO:0000313" key="1">
    <source>
        <dbReference type="EMBL" id="TID30906.1"/>
    </source>
</evidence>
<evidence type="ECO:0000313" key="2">
    <source>
        <dbReference type="Proteomes" id="UP000307173"/>
    </source>
</evidence>
<keyword evidence="2" id="KW-1185">Reference proteome</keyword>
<accession>A0A4T0X5Y9</accession>
<gene>
    <name evidence="1" type="ORF">CANINC_000498</name>
</gene>
<comment type="caution">
    <text evidence="1">The sequence shown here is derived from an EMBL/GenBank/DDBJ whole genome shotgun (WGS) entry which is preliminary data.</text>
</comment>
<organism evidence="1 2">
    <name type="scientific">Pichia inconspicua</name>
    <dbReference type="NCBI Taxonomy" id="52247"/>
    <lineage>
        <taxon>Eukaryota</taxon>
        <taxon>Fungi</taxon>
        <taxon>Dikarya</taxon>
        <taxon>Ascomycota</taxon>
        <taxon>Saccharomycotina</taxon>
        <taxon>Pichiomycetes</taxon>
        <taxon>Pichiales</taxon>
        <taxon>Pichiaceae</taxon>
        <taxon>Pichia</taxon>
    </lineage>
</organism>
<dbReference type="AlphaFoldDB" id="A0A4T0X5Y9"/>
<dbReference type="EMBL" id="SELW01000088">
    <property type="protein sequence ID" value="TID30906.1"/>
    <property type="molecule type" value="Genomic_DNA"/>
</dbReference>
<reference evidence="1 2" key="1">
    <citation type="journal article" date="2019" name="Front. Genet.">
        <title>Whole-Genome Sequencing of the Opportunistic Yeast Pathogen Candida inconspicua Uncovers Its Hybrid Origin.</title>
        <authorList>
            <person name="Mixao V."/>
            <person name="Hansen A.P."/>
            <person name="Saus E."/>
            <person name="Boekhout T."/>
            <person name="Lass-Florl C."/>
            <person name="Gabaldon T."/>
        </authorList>
    </citation>
    <scope>NUCLEOTIDE SEQUENCE [LARGE SCALE GENOMIC DNA]</scope>
    <source>
        <strain evidence="1 2">CBS 180</strain>
    </source>
</reference>
<dbReference type="Proteomes" id="UP000307173">
    <property type="component" value="Unassembled WGS sequence"/>
</dbReference>
<proteinExistence type="predicted"/>
<sequence>MDLATRSHLLIDEYVSLLVASAKDQDQFNESIIQLQSIVPTYGLTLRHMNMLLDEITDPESSFRVSMKNKMISLLIPRELIDFETTLKIISIFKVSSYYTQKAKIKILPTSLQNKLAHTLIKNLVAIKWEPNCLCFGNILFDLLGIGYLRSDISMFMLYFLNISKQIDPTYSLKFFFNVKKIESIIDLYDMDRKDILPILVFTYWYLETIQRTDEFDTLHYKLRKIVQSAKFGKDTFGKLDTVYVSKLLAMERDPIEMLMLKDNILLVSRIMTNLNTNLVELLIPATRKRRYLEDYYSTIESPELYGIYSTDEFSRFIKSNKAGNNILTILKYFSETSLKKYNPVQVNDINIAEINMNFCSFGAPIYYITEYNMELLNFQITQILNLQNNVLKLTSDMQWIFKAISNISRFTSVILPFMNDILSNTISVEYEGNNVDVFKVLNLAENLHYLQPSFEKYQYILEKCISHSFTFNDTELMMGLTKVVYDWRSSSTDYKQFINLIMGKFRMHNKPLLFDLLQIYKSMRTVPLDILESNIIVSPDIVVTSITEQSLLKIDLLVQHLLFCHQIDFAEEYNKINMGYMRDVYSIIFGNHNTKCGIVGNLLNISGNFKLASLIGEENLSNEELAIKLKDMSYSGICELYELFKNS</sequence>
<protein>
    <submittedName>
        <fullName evidence="1">Uncharacterized protein</fullName>
    </submittedName>
</protein>
<dbReference type="OrthoDB" id="6347512at2759"/>